<dbReference type="SUPFAM" id="SSF81345">
    <property type="entry name" value="ABC transporter involved in vitamin B12 uptake, BtuC"/>
    <property type="match status" value="1"/>
</dbReference>
<feature type="transmembrane region" description="Helical" evidence="8">
    <location>
        <begin position="183"/>
        <end position="202"/>
    </location>
</feature>
<accession>A0A8J7GK55</accession>
<evidence type="ECO:0000256" key="2">
    <source>
        <dbReference type="ARBA" id="ARBA00007935"/>
    </source>
</evidence>
<dbReference type="Pfam" id="PF01032">
    <property type="entry name" value="FecCD"/>
    <property type="match status" value="1"/>
</dbReference>
<dbReference type="GO" id="GO:0022857">
    <property type="term" value="F:transmembrane transporter activity"/>
    <property type="evidence" value="ECO:0007669"/>
    <property type="project" value="InterPro"/>
</dbReference>
<feature type="transmembrane region" description="Helical" evidence="8">
    <location>
        <begin position="302"/>
        <end position="321"/>
    </location>
</feature>
<evidence type="ECO:0000313" key="9">
    <source>
        <dbReference type="EMBL" id="MBF4501440.1"/>
    </source>
</evidence>
<dbReference type="InterPro" id="IPR037294">
    <property type="entry name" value="ABC_BtuC-like"/>
</dbReference>
<dbReference type="GO" id="GO:0033214">
    <property type="term" value="P:siderophore-iron import into cell"/>
    <property type="evidence" value="ECO:0007669"/>
    <property type="project" value="TreeGrafter"/>
</dbReference>
<keyword evidence="6 8" id="KW-1133">Transmembrane helix</keyword>
<evidence type="ECO:0000313" key="10">
    <source>
        <dbReference type="Proteomes" id="UP000622653"/>
    </source>
</evidence>
<proteinExistence type="inferred from homology"/>
<dbReference type="FunFam" id="1.10.3470.10:FF:000001">
    <property type="entry name" value="Vitamin B12 ABC transporter permease BtuC"/>
    <property type="match status" value="1"/>
</dbReference>
<name>A0A8J7GK55_9BACL</name>
<evidence type="ECO:0000256" key="5">
    <source>
        <dbReference type="ARBA" id="ARBA00022692"/>
    </source>
</evidence>
<sequence>MTKRWSVLSLLIGSSVIFVIATIGGAVRIPWTAFLFQEEGVYTSILWQIRMPRVVLAALIGGALAISGAVLQSLLQNPLADPFTLGVSSGASVGATIAIACSFSFLGSWTIIGFATLGALLAMLIVFVLTRFIDMQMRMETLLLVGVMMGAFLSAFTSLILLFSPDETRPILFWLMGSVSMKGWSAVLIIAPIILLLSLYIWSQARALNAFSLGEQEAHIVGVDVKRLKRNMFIAVSLLVGSAVAFSGMIGFVGLIIPHVTRLFVGFHHKYVLPLSFLNGASFLMLADWIGRTVLAPTELPLGIMTSFIGVPVFLIVYIRLRKEAHHA</sequence>
<evidence type="ECO:0000256" key="8">
    <source>
        <dbReference type="SAM" id="Phobius"/>
    </source>
</evidence>
<evidence type="ECO:0000256" key="3">
    <source>
        <dbReference type="ARBA" id="ARBA00022448"/>
    </source>
</evidence>
<feature type="transmembrane region" description="Helical" evidence="8">
    <location>
        <begin position="142"/>
        <end position="163"/>
    </location>
</feature>
<dbReference type="RefSeq" id="WP_194562925.1">
    <property type="nucleotide sequence ID" value="NZ_JADKPV010000004.1"/>
</dbReference>
<gene>
    <name evidence="9" type="ORF">IRY55_08705</name>
</gene>
<dbReference type="CDD" id="cd06550">
    <property type="entry name" value="TM_ABC_iron-siderophores_like"/>
    <property type="match status" value="1"/>
</dbReference>
<evidence type="ECO:0000256" key="1">
    <source>
        <dbReference type="ARBA" id="ARBA00004651"/>
    </source>
</evidence>
<keyword evidence="7 8" id="KW-0472">Membrane</keyword>
<dbReference type="AlphaFoldDB" id="A0A8J7GK55"/>
<comment type="similarity">
    <text evidence="2">Belongs to the binding-protein-dependent transport system permease family. FecCD subfamily.</text>
</comment>
<evidence type="ECO:0000256" key="6">
    <source>
        <dbReference type="ARBA" id="ARBA00022989"/>
    </source>
</evidence>
<dbReference type="PANTHER" id="PTHR30472:SF25">
    <property type="entry name" value="ABC TRANSPORTER PERMEASE PROTEIN MJ0876-RELATED"/>
    <property type="match status" value="1"/>
</dbReference>
<keyword evidence="3" id="KW-0813">Transport</keyword>
<evidence type="ECO:0000256" key="4">
    <source>
        <dbReference type="ARBA" id="ARBA00022475"/>
    </source>
</evidence>
<feature type="transmembrane region" description="Helical" evidence="8">
    <location>
        <begin position="51"/>
        <end position="71"/>
    </location>
</feature>
<comment type="caution">
    <text evidence="9">The sequence shown here is derived from an EMBL/GenBank/DDBJ whole genome shotgun (WGS) entry which is preliminary data.</text>
</comment>
<evidence type="ECO:0000256" key="7">
    <source>
        <dbReference type="ARBA" id="ARBA00023136"/>
    </source>
</evidence>
<keyword evidence="5 8" id="KW-0812">Transmembrane</keyword>
<reference evidence="9" key="1">
    <citation type="submission" date="2020-11" db="EMBL/GenBank/DDBJ databases">
        <title>Multidrug resistant novel bacterium Savagea serpentis sp. nov., isolated from the scats of a vine snake (Ahaetulla nasuta).</title>
        <authorList>
            <person name="Venkata Ramana V."/>
            <person name="Vikas Patil S."/>
            <person name="Yogita Lugani V."/>
        </authorList>
    </citation>
    <scope>NUCLEOTIDE SEQUENCE</scope>
    <source>
        <strain evidence="9">SN6</strain>
    </source>
</reference>
<organism evidence="9 10">
    <name type="scientific">Savagea serpentis</name>
    <dbReference type="NCBI Taxonomy" id="2785297"/>
    <lineage>
        <taxon>Bacteria</taxon>
        <taxon>Bacillati</taxon>
        <taxon>Bacillota</taxon>
        <taxon>Bacilli</taxon>
        <taxon>Bacillales</taxon>
        <taxon>Caryophanaceae</taxon>
        <taxon>Savagea</taxon>
    </lineage>
</organism>
<feature type="transmembrane region" description="Helical" evidence="8">
    <location>
        <begin position="233"/>
        <end position="259"/>
    </location>
</feature>
<keyword evidence="4" id="KW-1003">Cell membrane</keyword>
<feature type="transmembrane region" description="Helical" evidence="8">
    <location>
        <begin position="7"/>
        <end position="31"/>
    </location>
</feature>
<comment type="subcellular location">
    <subcellularLocation>
        <location evidence="1">Cell membrane</location>
        <topology evidence="1">Multi-pass membrane protein</topology>
    </subcellularLocation>
</comment>
<feature type="transmembrane region" description="Helical" evidence="8">
    <location>
        <begin position="111"/>
        <end position="130"/>
    </location>
</feature>
<protein>
    <submittedName>
        <fullName evidence="9">Iron ABC transporter permease</fullName>
    </submittedName>
</protein>
<dbReference type="EMBL" id="JADKPV010000004">
    <property type="protein sequence ID" value="MBF4501440.1"/>
    <property type="molecule type" value="Genomic_DNA"/>
</dbReference>
<dbReference type="GO" id="GO:0005886">
    <property type="term" value="C:plasma membrane"/>
    <property type="evidence" value="ECO:0007669"/>
    <property type="project" value="UniProtKB-SubCell"/>
</dbReference>
<feature type="transmembrane region" description="Helical" evidence="8">
    <location>
        <begin position="83"/>
        <end position="105"/>
    </location>
</feature>
<dbReference type="Proteomes" id="UP000622653">
    <property type="component" value="Unassembled WGS sequence"/>
</dbReference>
<keyword evidence="10" id="KW-1185">Reference proteome</keyword>
<dbReference type="InterPro" id="IPR000522">
    <property type="entry name" value="ABC_transptr_permease_BtuC"/>
</dbReference>
<dbReference type="Gene3D" id="1.10.3470.10">
    <property type="entry name" value="ABC transporter involved in vitamin B12 uptake, BtuC"/>
    <property type="match status" value="1"/>
</dbReference>
<dbReference type="PANTHER" id="PTHR30472">
    <property type="entry name" value="FERRIC ENTEROBACTIN TRANSPORT SYSTEM PERMEASE PROTEIN"/>
    <property type="match status" value="1"/>
</dbReference>